<sequence length="354" mass="38262">MNALGISVHCPTAKPRRYTYASGALSNVWFDRVDLDISAPEDKAGMDDSFAELMSLIEKLENEQGISSSRIYLGGFSMGGGMALATLARETKVLAGIFAIGSFLASDSAVYQSPQQRTMPRILLAHGQSDAVVPYAWGEATARRLYACSQENSGGDKEKGHGEEDRVAFYGFPRLQHTFDERVLSVLARWIETGAQSFPDVAEDCMQGEMTRTSLSSLPVAPSPSSAGLPSIATAAAQSASATFPSDEVHMTLEKADARQTKPQEQTEEKGKVAPCKHRAVFRVPQDRVQSFLDRPVSARGAHFSFAHGPTPGTLCTSFESMRPEETAKALLERVKSRVRDPDATGGIDTCHPS</sequence>
<dbReference type="PANTHER" id="PTHR10655:SF17">
    <property type="entry name" value="LYSOPHOSPHOLIPASE-LIKE PROTEIN 1"/>
    <property type="match status" value="1"/>
</dbReference>
<evidence type="ECO:0000313" key="5">
    <source>
        <dbReference type="Proteomes" id="UP000355283"/>
    </source>
</evidence>
<name>A0A4D9CYX6_9STRA</name>
<dbReference type="AlphaFoldDB" id="A0A4D9CYX6"/>
<gene>
    <name evidence="4" type="ORF">NSK_004828</name>
</gene>
<dbReference type="PANTHER" id="PTHR10655">
    <property type="entry name" value="LYSOPHOSPHOLIPASE-RELATED"/>
    <property type="match status" value="1"/>
</dbReference>
<protein>
    <recommendedName>
        <fullName evidence="3">Phospholipase/carboxylesterase/thioesterase domain-containing protein</fullName>
    </recommendedName>
</protein>
<dbReference type="Gene3D" id="3.40.50.1820">
    <property type="entry name" value="alpha/beta hydrolase"/>
    <property type="match status" value="1"/>
</dbReference>
<dbReference type="GO" id="GO:0008474">
    <property type="term" value="F:palmitoyl-(protein) hydrolase activity"/>
    <property type="evidence" value="ECO:0007669"/>
    <property type="project" value="TreeGrafter"/>
</dbReference>
<organism evidence="4 5">
    <name type="scientific">Nannochloropsis salina CCMP1776</name>
    <dbReference type="NCBI Taxonomy" id="1027361"/>
    <lineage>
        <taxon>Eukaryota</taxon>
        <taxon>Sar</taxon>
        <taxon>Stramenopiles</taxon>
        <taxon>Ochrophyta</taxon>
        <taxon>Eustigmatophyceae</taxon>
        <taxon>Eustigmatales</taxon>
        <taxon>Monodopsidaceae</taxon>
        <taxon>Microchloropsis</taxon>
        <taxon>Microchloropsis salina</taxon>
    </lineage>
</organism>
<keyword evidence="2" id="KW-0378">Hydrolase</keyword>
<evidence type="ECO:0000256" key="2">
    <source>
        <dbReference type="ARBA" id="ARBA00022801"/>
    </source>
</evidence>
<dbReference type="Proteomes" id="UP000355283">
    <property type="component" value="Unassembled WGS sequence"/>
</dbReference>
<comment type="caution">
    <text evidence="4">The sequence shown here is derived from an EMBL/GenBank/DDBJ whole genome shotgun (WGS) entry which is preliminary data.</text>
</comment>
<dbReference type="InterPro" id="IPR050565">
    <property type="entry name" value="LYPA1-2/EST-like"/>
</dbReference>
<dbReference type="InterPro" id="IPR003140">
    <property type="entry name" value="PLipase/COase/thioEstase"/>
</dbReference>
<comment type="similarity">
    <text evidence="1">Belongs to the AB hydrolase superfamily. AB hydrolase 2 family.</text>
</comment>
<dbReference type="OrthoDB" id="2418081at2759"/>
<dbReference type="GO" id="GO:0005737">
    <property type="term" value="C:cytoplasm"/>
    <property type="evidence" value="ECO:0007669"/>
    <property type="project" value="TreeGrafter"/>
</dbReference>
<dbReference type="SUPFAM" id="SSF53474">
    <property type="entry name" value="alpha/beta-Hydrolases"/>
    <property type="match status" value="1"/>
</dbReference>
<dbReference type="GO" id="GO:0052689">
    <property type="term" value="F:carboxylic ester hydrolase activity"/>
    <property type="evidence" value="ECO:0007669"/>
    <property type="project" value="TreeGrafter"/>
</dbReference>
<accession>A0A4D9CYX6</accession>
<reference evidence="4 5" key="1">
    <citation type="submission" date="2019-01" db="EMBL/GenBank/DDBJ databases">
        <title>Nuclear Genome Assembly of the Microalgal Biofuel strain Nannochloropsis salina CCMP1776.</title>
        <authorList>
            <person name="Hovde B."/>
        </authorList>
    </citation>
    <scope>NUCLEOTIDE SEQUENCE [LARGE SCALE GENOMIC DNA]</scope>
    <source>
        <strain evidence="4 5">CCMP1776</strain>
    </source>
</reference>
<evidence type="ECO:0000256" key="1">
    <source>
        <dbReference type="ARBA" id="ARBA00006499"/>
    </source>
</evidence>
<dbReference type="InterPro" id="IPR029058">
    <property type="entry name" value="AB_hydrolase_fold"/>
</dbReference>
<evidence type="ECO:0000259" key="3">
    <source>
        <dbReference type="Pfam" id="PF02230"/>
    </source>
</evidence>
<dbReference type="EMBL" id="SDOX01000021">
    <property type="protein sequence ID" value="TFJ83724.1"/>
    <property type="molecule type" value="Genomic_DNA"/>
</dbReference>
<evidence type="ECO:0000313" key="4">
    <source>
        <dbReference type="EMBL" id="TFJ83724.1"/>
    </source>
</evidence>
<proteinExistence type="inferred from homology"/>
<feature type="domain" description="Phospholipase/carboxylesterase/thioesterase" evidence="3">
    <location>
        <begin position="10"/>
        <end position="156"/>
    </location>
</feature>
<keyword evidence="5" id="KW-1185">Reference proteome</keyword>
<dbReference type="Pfam" id="PF02230">
    <property type="entry name" value="Abhydrolase_2"/>
    <property type="match status" value="1"/>
</dbReference>